<organism evidence="1">
    <name type="scientific">Cyprideis torosa</name>
    <dbReference type="NCBI Taxonomy" id="163714"/>
    <lineage>
        <taxon>Eukaryota</taxon>
        <taxon>Metazoa</taxon>
        <taxon>Ecdysozoa</taxon>
        <taxon>Arthropoda</taxon>
        <taxon>Crustacea</taxon>
        <taxon>Oligostraca</taxon>
        <taxon>Ostracoda</taxon>
        <taxon>Podocopa</taxon>
        <taxon>Podocopida</taxon>
        <taxon>Cytherocopina</taxon>
        <taxon>Cytheroidea</taxon>
        <taxon>Cytherideidae</taxon>
        <taxon>Cyprideis</taxon>
    </lineage>
</organism>
<proteinExistence type="predicted"/>
<accession>A0A7R8WGV1</accession>
<name>A0A7R8WGV1_9CRUS</name>
<gene>
    <name evidence="1" type="ORF">CTOB1V02_LOCUS9249</name>
</gene>
<reference evidence="1" key="1">
    <citation type="submission" date="2020-11" db="EMBL/GenBank/DDBJ databases">
        <authorList>
            <person name="Tran Van P."/>
        </authorList>
    </citation>
    <scope>NUCLEOTIDE SEQUENCE</scope>
</reference>
<sequence>MHYASRNGYKSIVRHLLFNDSSLATKKNKKGKTPADIGNKDIKMLIRKVVPLLNDEKALLDVVIDVDMRYLVPDFISSLAPIDVKNSEGKMPYELVEDEDLKTLLCPHDRDNHRNNFDAVKDRAQKYPSEFEMIKRMLKVSHKERPSSAEVFEFAKKIQERTLAGDHVEVPAPESSTLPSNLQEEEEDSLDLKGRLEEGKSHDIQRNMFFGLMKDASFEGPSFARELRTQGSALEPRHLNEASDEQKDGKQDLNKLHHVLVAPFLLWTHRGTSVASTGFRIGRSSSDNSWTSLKETIASSIELEAETIVSGSCFSTKTILDEPTAGVQPLLRQ</sequence>
<evidence type="ECO:0000313" key="1">
    <source>
        <dbReference type="EMBL" id="CAD7231402.1"/>
    </source>
</evidence>
<dbReference type="EMBL" id="OB663474">
    <property type="protein sequence ID" value="CAD7231402.1"/>
    <property type="molecule type" value="Genomic_DNA"/>
</dbReference>
<protein>
    <submittedName>
        <fullName evidence="1">Uncharacterized protein</fullName>
    </submittedName>
</protein>
<dbReference type="AlphaFoldDB" id="A0A7R8WGV1"/>